<dbReference type="AlphaFoldDB" id="A0A6N8J854"/>
<feature type="transmembrane region" description="Helical" evidence="1">
    <location>
        <begin position="6"/>
        <end position="25"/>
    </location>
</feature>
<comment type="caution">
    <text evidence="2">The sequence shown here is derived from an EMBL/GenBank/DDBJ whole genome shotgun (WGS) entry which is preliminary data.</text>
</comment>
<accession>A0A6N8J854</accession>
<dbReference type="RefSeq" id="WP_157300049.1">
    <property type="nucleotide sequence ID" value="NZ_BAAAZB010000025.1"/>
</dbReference>
<protein>
    <submittedName>
        <fullName evidence="2">Uncharacterized protein</fullName>
    </submittedName>
</protein>
<sequence>MGYRDVIVPLALGLLLIFKGGIFIHPDTGSYKRKKKNIKVAGFILLGIALVYTIITFKTKTCITC</sequence>
<evidence type="ECO:0000313" key="3">
    <source>
        <dbReference type="Proteomes" id="UP000468388"/>
    </source>
</evidence>
<keyword evidence="1" id="KW-0812">Transmembrane</keyword>
<dbReference type="Proteomes" id="UP000468388">
    <property type="component" value="Unassembled WGS sequence"/>
</dbReference>
<gene>
    <name evidence="2" type="ORF">GO495_12560</name>
</gene>
<dbReference type="EMBL" id="WRXO01000003">
    <property type="protein sequence ID" value="MVT41420.1"/>
    <property type="molecule type" value="Genomic_DNA"/>
</dbReference>
<evidence type="ECO:0000256" key="1">
    <source>
        <dbReference type="SAM" id="Phobius"/>
    </source>
</evidence>
<keyword evidence="1" id="KW-1133">Transmembrane helix</keyword>
<reference evidence="2 3" key="1">
    <citation type="submission" date="2019-12" db="EMBL/GenBank/DDBJ databases">
        <title>The draft genomic sequence of strain Chitinophaga oryziterrae JCM 16595.</title>
        <authorList>
            <person name="Zhang X."/>
        </authorList>
    </citation>
    <scope>NUCLEOTIDE SEQUENCE [LARGE SCALE GENOMIC DNA]</scope>
    <source>
        <strain evidence="2 3">JCM 16595</strain>
    </source>
</reference>
<name>A0A6N8J854_9BACT</name>
<organism evidence="2 3">
    <name type="scientific">Chitinophaga oryziterrae</name>
    <dbReference type="NCBI Taxonomy" id="1031224"/>
    <lineage>
        <taxon>Bacteria</taxon>
        <taxon>Pseudomonadati</taxon>
        <taxon>Bacteroidota</taxon>
        <taxon>Chitinophagia</taxon>
        <taxon>Chitinophagales</taxon>
        <taxon>Chitinophagaceae</taxon>
        <taxon>Chitinophaga</taxon>
    </lineage>
</organism>
<evidence type="ECO:0000313" key="2">
    <source>
        <dbReference type="EMBL" id="MVT41420.1"/>
    </source>
</evidence>
<keyword evidence="3" id="KW-1185">Reference proteome</keyword>
<proteinExistence type="predicted"/>
<keyword evidence="1" id="KW-0472">Membrane</keyword>
<feature type="transmembrane region" description="Helical" evidence="1">
    <location>
        <begin position="37"/>
        <end position="55"/>
    </location>
</feature>